<dbReference type="GO" id="GO:0006412">
    <property type="term" value="P:translation"/>
    <property type="evidence" value="ECO:0007669"/>
    <property type="project" value="InterPro"/>
</dbReference>
<gene>
    <name evidence="9" type="primary">MRPS23</name>
    <name evidence="9" type="synonym">mrps23</name>
</gene>
<dbReference type="GO" id="GO:0005840">
    <property type="term" value="C:ribosome"/>
    <property type="evidence" value="ECO:0007669"/>
    <property type="project" value="InterPro"/>
</dbReference>
<reference evidence="9" key="3">
    <citation type="submission" date="2025-09" db="UniProtKB">
        <authorList>
            <consortium name="Ensembl"/>
        </authorList>
    </citation>
    <scope>IDENTIFICATION</scope>
    <source>
        <strain evidence="9">Hd-rR</strain>
    </source>
</reference>
<name>A0A3B3IM42_ORYLA</name>
<keyword evidence="10" id="KW-1185">Reference proteome</keyword>
<dbReference type="PANTHER" id="PTHR15925:SF2">
    <property type="entry name" value="SMALL RIBOSOMAL SUBUNIT PROTEIN MS23"/>
    <property type="match status" value="1"/>
</dbReference>
<evidence type="ECO:0000256" key="1">
    <source>
        <dbReference type="ARBA" id="ARBA00004173"/>
    </source>
</evidence>
<feature type="domain" description="Small ribosomal subunit protein mS23 conserved" evidence="8">
    <location>
        <begin position="83"/>
        <end position="213"/>
    </location>
</feature>
<evidence type="ECO:0000256" key="4">
    <source>
        <dbReference type="ARBA" id="ARBA00023128"/>
    </source>
</evidence>
<dbReference type="InterPro" id="IPR023611">
    <property type="entry name" value="mS23_dom_met"/>
</dbReference>
<dbReference type="Bgee" id="ENSORLG00000023980">
    <property type="expression patterns" value="Expressed in gastrula and 14 other cell types or tissues"/>
</dbReference>
<evidence type="ECO:0000256" key="7">
    <source>
        <dbReference type="SAM" id="MobiDB-lite"/>
    </source>
</evidence>
<dbReference type="CDD" id="cd23701">
    <property type="entry name" value="At1g26750"/>
    <property type="match status" value="1"/>
</dbReference>
<accession>A0A3B3IM42</accession>
<dbReference type="Pfam" id="PF10484">
    <property type="entry name" value="MRP-S23"/>
    <property type="match status" value="1"/>
</dbReference>
<dbReference type="Proteomes" id="UP000001038">
    <property type="component" value="Chromosome 13"/>
</dbReference>
<dbReference type="Ensembl" id="ENSORLT00000034821.1">
    <property type="protein sequence ID" value="ENSORLP00000045011.1"/>
    <property type="gene ID" value="ENSORLG00000023980.1"/>
</dbReference>
<dbReference type="GO" id="GO:0005739">
    <property type="term" value="C:mitochondrion"/>
    <property type="evidence" value="ECO:0000318"/>
    <property type="project" value="GO_Central"/>
</dbReference>
<dbReference type="PANTHER" id="PTHR15925">
    <property type="entry name" value="MITOCHONDRIAL RIBOSOMAL PROTEIN S23"/>
    <property type="match status" value="1"/>
</dbReference>
<reference evidence="9 10" key="1">
    <citation type="journal article" date="2007" name="Nature">
        <title>The medaka draft genome and insights into vertebrate genome evolution.</title>
        <authorList>
            <person name="Kasahara M."/>
            <person name="Naruse K."/>
            <person name="Sasaki S."/>
            <person name="Nakatani Y."/>
            <person name="Qu W."/>
            <person name="Ahsan B."/>
            <person name="Yamada T."/>
            <person name="Nagayasu Y."/>
            <person name="Doi K."/>
            <person name="Kasai Y."/>
            <person name="Jindo T."/>
            <person name="Kobayashi D."/>
            <person name="Shimada A."/>
            <person name="Toyoda A."/>
            <person name="Kuroki Y."/>
            <person name="Fujiyama A."/>
            <person name="Sasaki T."/>
            <person name="Shimizu A."/>
            <person name="Asakawa S."/>
            <person name="Shimizu N."/>
            <person name="Hashimoto S."/>
            <person name="Yang J."/>
            <person name="Lee Y."/>
            <person name="Matsushima K."/>
            <person name="Sugano S."/>
            <person name="Sakaizumi M."/>
            <person name="Narita T."/>
            <person name="Ohishi K."/>
            <person name="Haga S."/>
            <person name="Ohta F."/>
            <person name="Nomoto H."/>
            <person name="Nogata K."/>
            <person name="Morishita T."/>
            <person name="Endo T."/>
            <person name="Shin-I T."/>
            <person name="Takeda H."/>
            <person name="Morishita S."/>
            <person name="Kohara Y."/>
        </authorList>
    </citation>
    <scope>NUCLEOTIDE SEQUENCE [LARGE SCALE GENOMIC DNA]</scope>
    <source>
        <strain evidence="9 10">Hd-rR</strain>
    </source>
</reference>
<proteinExistence type="inferred from homology"/>
<dbReference type="GO" id="GO:0003735">
    <property type="term" value="F:structural constituent of ribosome"/>
    <property type="evidence" value="ECO:0007669"/>
    <property type="project" value="InterPro"/>
</dbReference>
<dbReference type="FunCoup" id="A0A3B3IM42">
    <property type="interactions" value="1021"/>
</dbReference>
<reference evidence="9" key="2">
    <citation type="submission" date="2025-08" db="UniProtKB">
        <authorList>
            <consortium name="Ensembl"/>
        </authorList>
    </citation>
    <scope>IDENTIFICATION</scope>
    <source>
        <strain evidence="9">Hd-rR</strain>
    </source>
</reference>
<feature type="region of interest" description="Disordered" evidence="7">
    <location>
        <begin position="243"/>
        <end position="266"/>
    </location>
</feature>
<dbReference type="InterPro" id="IPR019520">
    <property type="entry name" value="Ribosomal_mS23_met"/>
</dbReference>
<evidence type="ECO:0000313" key="9">
    <source>
        <dbReference type="Ensembl" id="ENSORLP00000045011.1"/>
    </source>
</evidence>
<keyword evidence="3" id="KW-0689">Ribosomal protein</keyword>
<dbReference type="InterPro" id="IPR059242">
    <property type="entry name" value="mS23_dom"/>
</dbReference>
<evidence type="ECO:0000313" key="10">
    <source>
        <dbReference type="Proteomes" id="UP000001038"/>
    </source>
</evidence>
<comment type="similarity">
    <text evidence="2">Belongs to the mitochondrion-specific ribosomal protein mS23 family.</text>
</comment>
<evidence type="ECO:0000256" key="3">
    <source>
        <dbReference type="ARBA" id="ARBA00022980"/>
    </source>
</evidence>
<evidence type="ECO:0000259" key="8">
    <source>
        <dbReference type="Pfam" id="PF10484"/>
    </source>
</evidence>
<feature type="compositionally biased region" description="Polar residues" evidence="7">
    <location>
        <begin position="245"/>
        <end position="255"/>
    </location>
</feature>
<comment type="subcellular location">
    <subcellularLocation>
        <location evidence="1">Mitochondrion</location>
    </subcellularLocation>
</comment>
<dbReference type="InParanoid" id="A0A3B3IM42"/>
<evidence type="ECO:0000256" key="2">
    <source>
        <dbReference type="ARBA" id="ARBA00009864"/>
    </source>
</evidence>
<organism evidence="9 10">
    <name type="scientific">Oryzias latipes</name>
    <name type="common">Japanese rice fish</name>
    <name type="synonym">Japanese killifish</name>
    <dbReference type="NCBI Taxonomy" id="8090"/>
    <lineage>
        <taxon>Eukaryota</taxon>
        <taxon>Metazoa</taxon>
        <taxon>Chordata</taxon>
        <taxon>Craniata</taxon>
        <taxon>Vertebrata</taxon>
        <taxon>Euteleostomi</taxon>
        <taxon>Actinopterygii</taxon>
        <taxon>Neopterygii</taxon>
        <taxon>Teleostei</taxon>
        <taxon>Neoteleostei</taxon>
        <taxon>Acanthomorphata</taxon>
        <taxon>Ovalentaria</taxon>
        <taxon>Atherinomorphae</taxon>
        <taxon>Beloniformes</taxon>
        <taxon>Adrianichthyidae</taxon>
        <taxon>Oryziinae</taxon>
        <taxon>Oryzias</taxon>
    </lineage>
</organism>
<dbReference type="GeneTree" id="ENSGT00390000009030"/>
<dbReference type="AlphaFoldDB" id="A0A3B3IM42"/>
<evidence type="ECO:0000256" key="5">
    <source>
        <dbReference type="ARBA" id="ARBA00023274"/>
    </source>
</evidence>
<sequence length="266" mass="30246">MNWHFAKNVLTCMHCSSDLTSPRWRCSPPMRNHVMSPLVIDLIGPTLRLTLQHSRWQYCTLALVFSPFKQKEEEGEGSGGEMAGSRLERFGTVFSRVRDLMRSGVIQKADKPIWYDVYEVFPPKREPLYVKQQSRPAVNKQDPVPEIFYREDEVRAKFYEQYGTGPRPLDLSKPNFVSTCQRFVTKFYELRNHSDLSDSALFEETGKALLSEGVVLKRRGAVPAESSRDAVLDLKLTDMLAELQNAASSPSTQNPAEPESPMPTQS</sequence>
<keyword evidence="4" id="KW-0496">Mitochondrion</keyword>
<dbReference type="STRING" id="8090.ENSORLP00000045011"/>
<protein>
    <recommendedName>
        <fullName evidence="6">Small ribosomal subunit protein mS23</fullName>
    </recommendedName>
</protein>
<keyword evidence="5" id="KW-0687">Ribonucleoprotein</keyword>
<evidence type="ECO:0000256" key="6">
    <source>
        <dbReference type="ARBA" id="ARBA00035137"/>
    </source>
</evidence>